<organism evidence="2 3">
    <name type="scientific">Meloidogyne javanica</name>
    <name type="common">Root-knot nematode worm</name>
    <dbReference type="NCBI Taxonomy" id="6303"/>
    <lineage>
        <taxon>Eukaryota</taxon>
        <taxon>Metazoa</taxon>
        <taxon>Ecdysozoa</taxon>
        <taxon>Nematoda</taxon>
        <taxon>Chromadorea</taxon>
        <taxon>Rhabditida</taxon>
        <taxon>Tylenchina</taxon>
        <taxon>Tylenchomorpha</taxon>
        <taxon>Tylenchoidea</taxon>
        <taxon>Meloidogynidae</taxon>
        <taxon>Meloidogyninae</taxon>
        <taxon>Meloidogyne</taxon>
        <taxon>Meloidogyne incognita group</taxon>
    </lineage>
</organism>
<dbReference type="Pfam" id="PF00226">
    <property type="entry name" value="DnaJ"/>
    <property type="match status" value="1"/>
</dbReference>
<dbReference type="AlphaFoldDB" id="A0A915LK50"/>
<keyword evidence="2" id="KW-1185">Reference proteome</keyword>
<dbReference type="PROSITE" id="PS50076">
    <property type="entry name" value="DNAJ_2"/>
    <property type="match status" value="1"/>
</dbReference>
<dbReference type="Gene3D" id="1.10.287.110">
    <property type="entry name" value="DnaJ domain"/>
    <property type="match status" value="1"/>
</dbReference>
<evidence type="ECO:0000259" key="1">
    <source>
        <dbReference type="PROSITE" id="PS50076"/>
    </source>
</evidence>
<dbReference type="InterPro" id="IPR001623">
    <property type="entry name" value="DnaJ_domain"/>
</dbReference>
<dbReference type="WBParaSite" id="scaffold12144_cov135.g16109">
    <property type="protein sequence ID" value="scaffold12144_cov135.g16109"/>
    <property type="gene ID" value="scaffold12144_cov135.g16109"/>
</dbReference>
<proteinExistence type="predicted"/>
<dbReference type="PANTHER" id="PTHR24074">
    <property type="entry name" value="CO-CHAPERONE PROTEIN DJLA"/>
    <property type="match status" value="1"/>
</dbReference>
<dbReference type="InterPro" id="IPR050817">
    <property type="entry name" value="DjlA_DnaK_co-chaperone"/>
</dbReference>
<reference evidence="3" key="1">
    <citation type="submission" date="2022-11" db="UniProtKB">
        <authorList>
            <consortium name="WormBaseParasite"/>
        </authorList>
    </citation>
    <scope>IDENTIFICATION</scope>
</reference>
<sequence>MLKHHPDKTGNNPEALEITQEINAAYDILKDQEKRKNYDIEWRSFYGYSNATSSGAPKSPVNLLYPA</sequence>
<name>A0A915LK50_MELJA</name>
<dbReference type="Proteomes" id="UP000887561">
    <property type="component" value="Unplaced"/>
</dbReference>
<protein>
    <submittedName>
        <fullName evidence="3">J domain-containing protein</fullName>
    </submittedName>
</protein>
<dbReference type="SUPFAM" id="SSF46565">
    <property type="entry name" value="Chaperone J-domain"/>
    <property type="match status" value="1"/>
</dbReference>
<dbReference type="InterPro" id="IPR036869">
    <property type="entry name" value="J_dom_sf"/>
</dbReference>
<dbReference type="CDD" id="cd06257">
    <property type="entry name" value="DnaJ"/>
    <property type="match status" value="1"/>
</dbReference>
<evidence type="ECO:0000313" key="2">
    <source>
        <dbReference type="Proteomes" id="UP000887561"/>
    </source>
</evidence>
<accession>A0A915LK50</accession>
<evidence type="ECO:0000313" key="3">
    <source>
        <dbReference type="WBParaSite" id="scaffold12144_cov135.g16109"/>
    </source>
</evidence>
<feature type="domain" description="J" evidence="1">
    <location>
        <begin position="1"/>
        <end position="42"/>
    </location>
</feature>